<feature type="transmembrane region" description="Helical" evidence="1">
    <location>
        <begin position="179"/>
        <end position="200"/>
    </location>
</feature>
<keyword evidence="1" id="KW-1133">Transmembrane helix</keyword>
<keyword evidence="1" id="KW-0472">Membrane</keyword>
<dbReference type="AlphaFoldDB" id="A0A6J7DQY9"/>
<dbReference type="InterPro" id="IPR036890">
    <property type="entry name" value="HATPase_C_sf"/>
</dbReference>
<accession>A0A6J7DQY9</accession>
<protein>
    <submittedName>
        <fullName evidence="2">Unannotated protein</fullName>
    </submittedName>
</protein>
<dbReference type="EMBL" id="CAFBLS010000067">
    <property type="protein sequence ID" value="CAB4871114.1"/>
    <property type="molecule type" value="Genomic_DNA"/>
</dbReference>
<reference evidence="2" key="1">
    <citation type="submission" date="2020-05" db="EMBL/GenBank/DDBJ databases">
        <authorList>
            <person name="Chiriac C."/>
            <person name="Salcher M."/>
            <person name="Ghai R."/>
            <person name="Kavagutti S V."/>
        </authorList>
    </citation>
    <scope>NUCLEOTIDE SEQUENCE</scope>
</reference>
<dbReference type="SUPFAM" id="SSF55874">
    <property type="entry name" value="ATPase domain of HSP90 chaperone/DNA topoisomerase II/histidine kinase"/>
    <property type="match status" value="1"/>
</dbReference>
<feature type="transmembrane region" description="Helical" evidence="1">
    <location>
        <begin position="212"/>
        <end position="238"/>
    </location>
</feature>
<feature type="transmembrane region" description="Helical" evidence="1">
    <location>
        <begin position="253"/>
        <end position="271"/>
    </location>
</feature>
<proteinExistence type="predicted"/>
<evidence type="ECO:0000313" key="2">
    <source>
        <dbReference type="EMBL" id="CAB4871114.1"/>
    </source>
</evidence>
<dbReference type="Gene3D" id="3.30.565.10">
    <property type="entry name" value="Histidine kinase-like ATPase, C-terminal domain"/>
    <property type="match status" value="1"/>
</dbReference>
<gene>
    <name evidence="2" type="ORF">UFOPK3402_00699</name>
</gene>
<sequence length="490" mass="53035">MRPLAHLLHPASVRVGLIPATRSLAGNFHIEAESRVVELDAQGALLDDDVRLQVFRWIRYLMPAGDSIDMTISIEGDSLRLHAHGVRQSRALDPIQRVAGLAVRSLDSSAERCIIAPRAGTFVGVEDDSLVVPQQIERSRGDRWFLLTRSPVMNVRLVLLVGLVTMPVAIAWANSQFAGAPAVAIILGVLVPAGLAMVLTRIHVPEGTRRGTWLSIGLWLALGIVAGLANILGFWLLAPDTAPWVFIRIVGGLWRYTLIGLLIVAAQGLVAQTMADAARLRAGIESALADRRGVLAGADRTDRFLSETLHRTVQGRLSAISLLLRFERRPEAIVELGRLVSDTLPTIEARLMEGSNAGIDSSERRVSDEIGLGLNDSVDWASLERSDPELARQFHLVVEECSVNARRHGGAQWMRVFMTVSADWLTLHCHDDGRGPGPQGPGSGLGSRLFDEVCAESGGTWSLVRGDVLTEFALCVPLVPPSRTTGSPEA</sequence>
<evidence type="ECO:0000256" key="1">
    <source>
        <dbReference type="SAM" id="Phobius"/>
    </source>
</evidence>
<name>A0A6J7DQY9_9ZZZZ</name>
<organism evidence="2">
    <name type="scientific">freshwater metagenome</name>
    <dbReference type="NCBI Taxonomy" id="449393"/>
    <lineage>
        <taxon>unclassified sequences</taxon>
        <taxon>metagenomes</taxon>
        <taxon>ecological metagenomes</taxon>
    </lineage>
</organism>
<keyword evidence="1" id="KW-0812">Transmembrane</keyword>
<feature type="transmembrane region" description="Helical" evidence="1">
    <location>
        <begin position="153"/>
        <end position="173"/>
    </location>
</feature>